<sequence length="134" mass="15648">MPKGCKTYYEQEVERIFAHAQLAQKPYLQLRRSKQFMQTNYPKKISITQIAEAAFLSSSHYIRMFKQVYGITPRQYLRDLRISKAKQLLQDGSSATRACFEVGYESLTMFSTAFKRATGVSPKKYQKMNLRNLE</sequence>
<keyword evidence="2" id="KW-0238">DNA-binding</keyword>
<gene>
    <name evidence="5" type="ORF">SP90_09580</name>
</gene>
<dbReference type="Gene3D" id="1.10.10.60">
    <property type="entry name" value="Homeodomain-like"/>
    <property type="match status" value="2"/>
</dbReference>
<dbReference type="Proteomes" id="UP000091979">
    <property type="component" value="Unassembled WGS sequence"/>
</dbReference>
<dbReference type="Pfam" id="PF12833">
    <property type="entry name" value="HTH_18"/>
    <property type="match status" value="1"/>
</dbReference>
<keyword evidence="6" id="KW-1185">Reference proteome</keyword>
<keyword evidence="1" id="KW-0805">Transcription regulation</keyword>
<dbReference type="SMART" id="SM00342">
    <property type="entry name" value="HTH_ARAC"/>
    <property type="match status" value="1"/>
</dbReference>
<proteinExistence type="predicted"/>
<comment type="caution">
    <text evidence="5">The sequence shown here is derived from an EMBL/GenBank/DDBJ whole genome shotgun (WGS) entry which is preliminary data.</text>
</comment>
<dbReference type="GO" id="GO:0043565">
    <property type="term" value="F:sequence-specific DNA binding"/>
    <property type="evidence" value="ECO:0007669"/>
    <property type="project" value="InterPro"/>
</dbReference>
<accession>A0A1B7XC36</accession>
<evidence type="ECO:0000259" key="4">
    <source>
        <dbReference type="PROSITE" id="PS01124"/>
    </source>
</evidence>
<dbReference type="PATRIC" id="fig|1560234.3.peg.747"/>
<dbReference type="GO" id="GO:0003700">
    <property type="term" value="F:DNA-binding transcription factor activity"/>
    <property type="evidence" value="ECO:0007669"/>
    <property type="project" value="InterPro"/>
</dbReference>
<feature type="domain" description="HTH araC/xylS-type" evidence="4">
    <location>
        <begin position="31"/>
        <end position="128"/>
    </location>
</feature>
<dbReference type="InterPro" id="IPR018060">
    <property type="entry name" value="HTH_AraC"/>
</dbReference>
<protein>
    <submittedName>
        <fullName evidence="5">Transcriptional regulator</fullName>
    </submittedName>
</protein>
<keyword evidence="3" id="KW-0804">Transcription</keyword>
<dbReference type="PANTHER" id="PTHR43280:SF28">
    <property type="entry name" value="HTH-TYPE TRANSCRIPTIONAL ACTIVATOR RHAS"/>
    <property type="match status" value="1"/>
</dbReference>
<organism evidence="5 6">
    <name type="scientific">Halodesulfovibrio spirochaetisodalis</name>
    <dbReference type="NCBI Taxonomy" id="1560234"/>
    <lineage>
        <taxon>Bacteria</taxon>
        <taxon>Pseudomonadati</taxon>
        <taxon>Thermodesulfobacteriota</taxon>
        <taxon>Desulfovibrionia</taxon>
        <taxon>Desulfovibrionales</taxon>
        <taxon>Desulfovibrionaceae</taxon>
        <taxon>Halodesulfovibrio</taxon>
    </lineage>
</organism>
<evidence type="ECO:0000313" key="5">
    <source>
        <dbReference type="EMBL" id="OBQ51461.1"/>
    </source>
</evidence>
<dbReference type="InterPro" id="IPR009057">
    <property type="entry name" value="Homeodomain-like_sf"/>
</dbReference>
<dbReference type="RefSeq" id="WP_066855043.1">
    <property type="nucleotide sequence ID" value="NZ_JXMS01000015.1"/>
</dbReference>
<name>A0A1B7XC36_9BACT</name>
<dbReference type="AlphaFoldDB" id="A0A1B7XC36"/>
<reference evidence="5 6" key="1">
    <citation type="submission" date="2015-01" db="EMBL/GenBank/DDBJ databases">
        <title>Desulfovibrio sp. JC271 draft genome sequence.</title>
        <authorList>
            <person name="Shivani Y."/>
            <person name="Subhash Y."/>
            <person name="Sasikala C."/>
            <person name="Ramana C.V."/>
        </authorList>
    </citation>
    <scope>NUCLEOTIDE SEQUENCE [LARGE SCALE GENOMIC DNA]</scope>
    <source>
        <strain evidence="5 6">JC271</strain>
    </source>
</reference>
<evidence type="ECO:0000256" key="2">
    <source>
        <dbReference type="ARBA" id="ARBA00023125"/>
    </source>
</evidence>
<dbReference type="EMBL" id="JXMS01000015">
    <property type="protein sequence ID" value="OBQ51461.1"/>
    <property type="molecule type" value="Genomic_DNA"/>
</dbReference>
<evidence type="ECO:0000256" key="3">
    <source>
        <dbReference type="ARBA" id="ARBA00023163"/>
    </source>
</evidence>
<dbReference type="PANTHER" id="PTHR43280">
    <property type="entry name" value="ARAC-FAMILY TRANSCRIPTIONAL REGULATOR"/>
    <property type="match status" value="1"/>
</dbReference>
<dbReference type="PROSITE" id="PS01124">
    <property type="entry name" value="HTH_ARAC_FAMILY_2"/>
    <property type="match status" value="1"/>
</dbReference>
<evidence type="ECO:0000313" key="6">
    <source>
        <dbReference type="Proteomes" id="UP000091979"/>
    </source>
</evidence>
<dbReference type="OrthoDB" id="112032at2"/>
<dbReference type="SUPFAM" id="SSF46689">
    <property type="entry name" value="Homeodomain-like"/>
    <property type="match status" value="2"/>
</dbReference>
<evidence type="ECO:0000256" key="1">
    <source>
        <dbReference type="ARBA" id="ARBA00023015"/>
    </source>
</evidence>
<dbReference type="STRING" id="1560234.SP90_09580"/>